<gene>
    <name evidence="2" type="ORF">SAMN02745196_00042</name>
</gene>
<dbReference type="InterPro" id="IPR000182">
    <property type="entry name" value="GNAT_dom"/>
</dbReference>
<evidence type="ECO:0000313" key="3">
    <source>
        <dbReference type="Proteomes" id="UP000184526"/>
    </source>
</evidence>
<dbReference type="GO" id="GO:0005840">
    <property type="term" value="C:ribosome"/>
    <property type="evidence" value="ECO:0007669"/>
    <property type="project" value="UniProtKB-KW"/>
</dbReference>
<dbReference type="RefSeq" id="WP_072828773.1">
    <property type="nucleotide sequence ID" value="NZ_FQXP01000003.1"/>
</dbReference>
<dbReference type="PROSITE" id="PS51186">
    <property type="entry name" value="GNAT"/>
    <property type="match status" value="1"/>
</dbReference>
<dbReference type="STRING" id="1121306.SAMN02745196_00042"/>
<name>A0A1M5S6P6_9CLOT</name>
<dbReference type="Proteomes" id="UP000184526">
    <property type="component" value="Unassembled WGS sequence"/>
</dbReference>
<dbReference type="CDD" id="cd04301">
    <property type="entry name" value="NAT_SF"/>
    <property type="match status" value="1"/>
</dbReference>
<dbReference type="InterPro" id="IPR016181">
    <property type="entry name" value="Acyl_CoA_acyltransferase"/>
</dbReference>
<reference evidence="2 3" key="1">
    <citation type="submission" date="2016-11" db="EMBL/GenBank/DDBJ databases">
        <authorList>
            <person name="Jaros S."/>
            <person name="Januszkiewicz K."/>
            <person name="Wedrychowicz H."/>
        </authorList>
    </citation>
    <scope>NUCLEOTIDE SEQUENCE [LARGE SCALE GENOMIC DNA]</scope>
    <source>
        <strain evidence="2 3">DSM 3089</strain>
    </source>
</reference>
<dbReference type="GO" id="GO:0016747">
    <property type="term" value="F:acyltransferase activity, transferring groups other than amino-acyl groups"/>
    <property type="evidence" value="ECO:0007669"/>
    <property type="project" value="InterPro"/>
</dbReference>
<keyword evidence="2" id="KW-0689">Ribosomal protein</keyword>
<keyword evidence="2" id="KW-0687">Ribonucleoprotein</keyword>
<dbReference type="Gene3D" id="3.40.630.30">
    <property type="match status" value="1"/>
</dbReference>
<keyword evidence="3" id="KW-1185">Reference proteome</keyword>
<accession>A0A1M5S6P6</accession>
<proteinExistence type="predicted"/>
<dbReference type="SUPFAM" id="SSF55729">
    <property type="entry name" value="Acyl-CoA N-acyltransferases (Nat)"/>
    <property type="match status" value="1"/>
</dbReference>
<dbReference type="Pfam" id="PF00583">
    <property type="entry name" value="Acetyltransf_1"/>
    <property type="match status" value="1"/>
</dbReference>
<evidence type="ECO:0000313" key="2">
    <source>
        <dbReference type="EMBL" id="SHH33593.1"/>
    </source>
</evidence>
<dbReference type="EMBL" id="FQXP01000003">
    <property type="protein sequence ID" value="SHH33593.1"/>
    <property type="molecule type" value="Genomic_DNA"/>
</dbReference>
<feature type="domain" description="N-acetyltransferase" evidence="1">
    <location>
        <begin position="1"/>
        <end position="149"/>
    </location>
</feature>
<organism evidence="2 3">
    <name type="scientific">Clostridium collagenovorans DSM 3089</name>
    <dbReference type="NCBI Taxonomy" id="1121306"/>
    <lineage>
        <taxon>Bacteria</taxon>
        <taxon>Bacillati</taxon>
        <taxon>Bacillota</taxon>
        <taxon>Clostridia</taxon>
        <taxon>Eubacteriales</taxon>
        <taxon>Clostridiaceae</taxon>
        <taxon>Clostridium</taxon>
    </lineage>
</organism>
<dbReference type="AlphaFoldDB" id="A0A1M5S6P6"/>
<sequence>MKIVKFNLEDKNELIELDKECFGENCWNNELWSEILEDLEHNIIYLVKQSKEIIAYLMVFNWGQEKNYVKITSIGTKSSFRGQGLAHKLIQTMIEDMKKEGMRDFRGETRVTNYPMQKVFSDFNFRCVETFKEYYDNPTEDALRYHLNI</sequence>
<evidence type="ECO:0000259" key="1">
    <source>
        <dbReference type="PROSITE" id="PS51186"/>
    </source>
</evidence>
<protein>
    <submittedName>
        <fullName evidence="2">Ribosomal protein S18 acetylase RimI</fullName>
    </submittedName>
</protein>